<reference evidence="1 2" key="1">
    <citation type="submission" date="2019-08" db="EMBL/GenBank/DDBJ databases">
        <authorList>
            <person name="Alioto T."/>
            <person name="Alioto T."/>
            <person name="Gomez Garrido J."/>
        </authorList>
    </citation>
    <scope>NUCLEOTIDE SEQUENCE [LARGE SCALE GENOMIC DNA]</scope>
</reference>
<evidence type="ECO:0000313" key="2">
    <source>
        <dbReference type="Proteomes" id="UP000325440"/>
    </source>
</evidence>
<accession>A0A5E4M3P2</accession>
<gene>
    <name evidence="1" type="ORF">CINCED_3A002264</name>
</gene>
<dbReference type="SUPFAM" id="SSF56672">
    <property type="entry name" value="DNA/RNA polymerases"/>
    <property type="match status" value="1"/>
</dbReference>
<dbReference type="InterPro" id="IPR043502">
    <property type="entry name" value="DNA/RNA_pol_sf"/>
</dbReference>
<evidence type="ECO:0000313" key="1">
    <source>
        <dbReference type="EMBL" id="VVC25229.1"/>
    </source>
</evidence>
<sequence>MEETSSSLLEERVKLENLNQEHDELPQVKQIIKFERDEIKSQTQEMLLADIFEPPNSQYSFPNCLVAKGLPQSTHKIDTSTQYRWVLDYRKLNNITIK</sequence>
<organism evidence="1 2">
    <name type="scientific">Cinara cedri</name>
    <dbReference type="NCBI Taxonomy" id="506608"/>
    <lineage>
        <taxon>Eukaryota</taxon>
        <taxon>Metazoa</taxon>
        <taxon>Ecdysozoa</taxon>
        <taxon>Arthropoda</taxon>
        <taxon>Hexapoda</taxon>
        <taxon>Insecta</taxon>
        <taxon>Pterygota</taxon>
        <taxon>Neoptera</taxon>
        <taxon>Paraneoptera</taxon>
        <taxon>Hemiptera</taxon>
        <taxon>Sternorrhyncha</taxon>
        <taxon>Aphidomorpha</taxon>
        <taxon>Aphidoidea</taxon>
        <taxon>Aphididae</taxon>
        <taxon>Lachninae</taxon>
        <taxon>Cinara</taxon>
    </lineage>
</organism>
<dbReference type="EMBL" id="CABPRJ010000010">
    <property type="protein sequence ID" value="VVC25229.1"/>
    <property type="molecule type" value="Genomic_DNA"/>
</dbReference>
<protein>
    <recommendedName>
        <fullName evidence="3">Reverse transcriptase domain</fullName>
    </recommendedName>
</protein>
<evidence type="ECO:0008006" key="3">
    <source>
        <dbReference type="Google" id="ProtNLM"/>
    </source>
</evidence>
<dbReference type="AlphaFoldDB" id="A0A5E4M3P2"/>
<keyword evidence="2" id="KW-1185">Reference proteome</keyword>
<proteinExistence type="predicted"/>
<dbReference type="Gene3D" id="3.10.10.10">
    <property type="entry name" value="HIV Type 1 Reverse Transcriptase, subunit A, domain 1"/>
    <property type="match status" value="1"/>
</dbReference>
<dbReference type="OrthoDB" id="420169at2759"/>
<name>A0A5E4M3P2_9HEMI</name>
<dbReference type="Proteomes" id="UP000325440">
    <property type="component" value="Unassembled WGS sequence"/>
</dbReference>
<dbReference type="GO" id="GO:0071897">
    <property type="term" value="P:DNA biosynthetic process"/>
    <property type="evidence" value="ECO:0007669"/>
    <property type="project" value="UniProtKB-ARBA"/>
</dbReference>